<evidence type="ECO:0000313" key="8">
    <source>
        <dbReference type="Proteomes" id="UP000539350"/>
    </source>
</evidence>
<dbReference type="InterPro" id="IPR046357">
    <property type="entry name" value="PPIase_dom_sf"/>
</dbReference>
<feature type="domain" description="PpiC" evidence="6">
    <location>
        <begin position="140"/>
        <end position="243"/>
    </location>
</feature>
<comment type="caution">
    <text evidence="7">The sequence shown here is derived from an EMBL/GenBank/DDBJ whole genome shotgun (WGS) entry which is preliminary data.</text>
</comment>
<sequence length="303" mass="34440">MSDIKQQFFLLFFVVALTFSGNGLASIEVVRDQGTAITAAELDYLVSKWTRQMRDSAQRDKGDRLELLNMSLSNKKLSKEADKINPEKDGELYWDYMVRLQTLKRNFVLEKFVAQLNIPEMDQLAKERYTTQKEKYAKIPETRISSHILFSSPPGLPRDGVLSKAAEVLDQLRSGASFEELVVEYSEDPGSKNKGGKFDRWVSLGQPGVSPPYTGGLFEIKEIGGYSDLVQTEFGVHIIRLDGIKEEGFKPFEDVREGIIAELENEYKKLAIKDYISTFQITDEAYINEPELEKILNKYPGLD</sequence>
<dbReference type="InterPro" id="IPR050245">
    <property type="entry name" value="PrsA_foldase"/>
</dbReference>
<dbReference type="SUPFAM" id="SSF54534">
    <property type="entry name" value="FKBP-like"/>
    <property type="match status" value="1"/>
</dbReference>
<comment type="similarity">
    <text evidence="2">Belongs to the PpiC/parvulin rotamase family.</text>
</comment>
<proteinExistence type="inferred from homology"/>
<evidence type="ECO:0000256" key="4">
    <source>
        <dbReference type="ARBA" id="ARBA00023110"/>
    </source>
</evidence>
<dbReference type="EMBL" id="JACFXU010000018">
    <property type="protein sequence ID" value="MBA6414277.1"/>
    <property type="molecule type" value="Genomic_DNA"/>
</dbReference>
<dbReference type="GO" id="GO:0003755">
    <property type="term" value="F:peptidyl-prolyl cis-trans isomerase activity"/>
    <property type="evidence" value="ECO:0007669"/>
    <property type="project" value="UniProtKB-KW"/>
</dbReference>
<dbReference type="RefSeq" id="WP_182175237.1">
    <property type="nucleotide sequence ID" value="NZ_JACFXU010000018.1"/>
</dbReference>
<evidence type="ECO:0000256" key="2">
    <source>
        <dbReference type="ARBA" id="ARBA00007656"/>
    </source>
</evidence>
<dbReference type="PANTHER" id="PTHR47245">
    <property type="entry name" value="PEPTIDYLPROLYL ISOMERASE"/>
    <property type="match status" value="1"/>
</dbReference>
<keyword evidence="5 7" id="KW-0413">Isomerase</keyword>
<evidence type="ECO:0000256" key="3">
    <source>
        <dbReference type="ARBA" id="ARBA00013194"/>
    </source>
</evidence>
<gene>
    <name evidence="7" type="ORF">H2508_14270</name>
</gene>
<dbReference type="Gene3D" id="3.10.50.40">
    <property type="match status" value="1"/>
</dbReference>
<dbReference type="PROSITE" id="PS50198">
    <property type="entry name" value="PPIC_PPIASE_2"/>
    <property type="match status" value="1"/>
</dbReference>
<evidence type="ECO:0000313" key="7">
    <source>
        <dbReference type="EMBL" id="MBA6414277.1"/>
    </source>
</evidence>
<dbReference type="InterPro" id="IPR000297">
    <property type="entry name" value="PPIase_PpiC"/>
</dbReference>
<name>A0A7W2YKN6_9GAMM</name>
<keyword evidence="8" id="KW-1185">Reference proteome</keyword>
<dbReference type="EC" id="5.2.1.8" evidence="3"/>
<dbReference type="Proteomes" id="UP000539350">
    <property type="component" value="Unassembled WGS sequence"/>
</dbReference>
<dbReference type="Pfam" id="PF00639">
    <property type="entry name" value="Rotamase"/>
    <property type="match status" value="1"/>
</dbReference>
<organism evidence="7 8">
    <name type="scientific">Sediminihaliea albiluteola</name>
    <dbReference type="NCBI Taxonomy" id="2758564"/>
    <lineage>
        <taxon>Bacteria</taxon>
        <taxon>Pseudomonadati</taxon>
        <taxon>Pseudomonadota</taxon>
        <taxon>Gammaproteobacteria</taxon>
        <taxon>Cellvibrionales</taxon>
        <taxon>Halieaceae</taxon>
        <taxon>Sediminihaliea</taxon>
    </lineage>
</organism>
<reference evidence="7 8" key="1">
    <citation type="submission" date="2020-07" db="EMBL/GenBank/DDBJ databases">
        <title>Halieaceae bacterium, F7430, whole genome shotgun sequencing project.</title>
        <authorList>
            <person name="Jiang S."/>
            <person name="Liu Z.W."/>
            <person name="Du Z.J."/>
        </authorList>
    </citation>
    <scope>NUCLEOTIDE SEQUENCE [LARGE SCALE GENOMIC DNA]</scope>
    <source>
        <strain evidence="7 8">F7430</strain>
    </source>
</reference>
<evidence type="ECO:0000256" key="5">
    <source>
        <dbReference type="PROSITE-ProRule" id="PRU00278"/>
    </source>
</evidence>
<evidence type="ECO:0000259" key="6">
    <source>
        <dbReference type="PROSITE" id="PS50198"/>
    </source>
</evidence>
<dbReference type="AlphaFoldDB" id="A0A7W2YKN6"/>
<comment type="catalytic activity">
    <reaction evidence="1">
        <text>[protein]-peptidylproline (omega=180) = [protein]-peptidylproline (omega=0)</text>
        <dbReference type="Rhea" id="RHEA:16237"/>
        <dbReference type="Rhea" id="RHEA-COMP:10747"/>
        <dbReference type="Rhea" id="RHEA-COMP:10748"/>
        <dbReference type="ChEBI" id="CHEBI:83833"/>
        <dbReference type="ChEBI" id="CHEBI:83834"/>
        <dbReference type="EC" id="5.2.1.8"/>
    </reaction>
</comment>
<accession>A0A7W2YKN6</accession>
<keyword evidence="4 5" id="KW-0697">Rotamase</keyword>
<protein>
    <recommendedName>
        <fullName evidence="3">peptidylprolyl isomerase</fullName>
        <ecNumber evidence="3">5.2.1.8</ecNumber>
    </recommendedName>
</protein>
<evidence type="ECO:0000256" key="1">
    <source>
        <dbReference type="ARBA" id="ARBA00000971"/>
    </source>
</evidence>
<dbReference type="PANTHER" id="PTHR47245:SF2">
    <property type="entry name" value="PEPTIDYL-PROLYL CIS-TRANS ISOMERASE HP_0175-RELATED"/>
    <property type="match status" value="1"/>
</dbReference>